<keyword evidence="2" id="KW-0963">Cytoplasm</keyword>
<dbReference type="Proteomes" id="UP000230495">
    <property type="component" value="Unassembled WGS sequence"/>
</dbReference>
<dbReference type="Gene3D" id="1.10.10.10">
    <property type="entry name" value="Winged helix-like DNA-binding domain superfamily/Winged helix DNA-binding domain"/>
    <property type="match status" value="1"/>
</dbReference>
<dbReference type="GO" id="GO:0006950">
    <property type="term" value="P:response to stress"/>
    <property type="evidence" value="ECO:0007669"/>
    <property type="project" value="TreeGrafter"/>
</dbReference>
<gene>
    <name evidence="8" type="ORF">B9Q37_13035</name>
    <name evidence="9" type="ORF">DP181_18955</name>
    <name evidence="7" type="ORF">H9R40_07665</name>
    <name evidence="10" type="ORF">M2B19_13450</name>
</gene>
<evidence type="ECO:0000313" key="9">
    <source>
        <dbReference type="EMBL" id="RAY22332.1"/>
    </source>
</evidence>
<comment type="subcellular location">
    <subcellularLocation>
        <location evidence="1">Cytoplasm</location>
    </subcellularLocation>
</comment>
<dbReference type="Proteomes" id="UP000613022">
    <property type="component" value="Unassembled WGS sequence"/>
</dbReference>
<evidence type="ECO:0000256" key="5">
    <source>
        <dbReference type="ARBA" id="ARBA00023163"/>
    </source>
</evidence>
<dbReference type="PRINTS" id="PR00598">
    <property type="entry name" value="HTHMARR"/>
</dbReference>
<evidence type="ECO:0000256" key="2">
    <source>
        <dbReference type="ARBA" id="ARBA00022490"/>
    </source>
</evidence>
<keyword evidence="12" id="KW-1185">Reference proteome</keyword>
<dbReference type="RefSeq" id="WP_014884107.1">
    <property type="nucleotide sequence ID" value="NC_018405.1"/>
</dbReference>
<dbReference type="PANTHER" id="PTHR33164">
    <property type="entry name" value="TRANSCRIPTIONAL REGULATOR, MARR FAMILY"/>
    <property type="match status" value="1"/>
</dbReference>
<dbReference type="Proteomes" id="UP000250603">
    <property type="component" value="Unassembled WGS sequence"/>
</dbReference>
<dbReference type="EMBL" id="QMCK01000063">
    <property type="protein sequence ID" value="RAY22332.1"/>
    <property type="molecule type" value="Genomic_DNA"/>
</dbReference>
<reference evidence="10" key="4">
    <citation type="submission" date="2022-04" db="EMBL/GenBank/DDBJ databases">
        <title>Co-occurrence of mcr-9 and blaNDM-1 in multidrug-resistant Enterobacter kobei strain isolated from an infant with urinary infection.</title>
        <authorList>
            <person name="Zeng H."/>
        </authorList>
    </citation>
    <scope>NUCLEOTIDE SEQUENCE</scope>
    <source>
        <strain evidence="10">EC1382</strain>
    </source>
</reference>
<sequence>MTKHTNSEDSLPDVHGMLCFSLYSAGHAFTQLYRPMLDKLGLTYPQYLVMVTLWNQDGRTVKELSGILFLESSTLTPLLKRLETAGLITRTRNPKDEREVLIHLTEKGEALKSETSTITRCIVDTLGMDADIIADIKASVDKIRDKIHRAQKPDANDLA</sequence>
<accession>A0A0P8L9S5</accession>
<dbReference type="InterPro" id="IPR055166">
    <property type="entry name" value="Transc_reg_Sar_Rot_HTH"/>
</dbReference>
<dbReference type="KEGG" id="eno:ECENHK_12480"/>
<evidence type="ECO:0000313" key="12">
    <source>
        <dbReference type="Proteomes" id="UP000250603"/>
    </source>
</evidence>
<dbReference type="EMBL" id="CP096849">
    <property type="protein sequence ID" value="WMT63941.1"/>
    <property type="molecule type" value="Genomic_DNA"/>
</dbReference>
<evidence type="ECO:0000313" key="10">
    <source>
        <dbReference type="EMBL" id="WMT63941.1"/>
    </source>
</evidence>
<evidence type="ECO:0000313" key="11">
    <source>
        <dbReference type="Proteomes" id="UP000230495"/>
    </source>
</evidence>
<dbReference type="GO" id="GO:0003677">
    <property type="term" value="F:DNA binding"/>
    <property type="evidence" value="ECO:0007669"/>
    <property type="project" value="UniProtKB-KW"/>
</dbReference>
<dbReference type="PANTHER" id="PTHR33164:SF5">
    <property type="entry name" value="ORGANIC HYDROPEROXIDE RESISTANCE TRANSCRIPTIONAL REGULATOR"/>
    <property type="match status" value="1"/>
</dbReference>
<feature type="domain" description="HTH marR-type" evidence="6">
    <location>
        <begin position="15"/>
        <end position="145"/>
    </location>
</feature>
<evidence type="ECO:0000313" key="8">
    <source>
        <dbReference type="EMBL" id="PJD74801.1"/>
    </source>
</evidence>
<reference evidence="8 11" key="1">
    <citation type="journal article" date="2017" name="J. Antimicrob. Chemother.">
        <title>Characterization of the population structure, drug resistance mechanisms and plasmids of the community-associated Enterobacter cloacae complex in China.</title>
        <authorList>
            <person name="Zhou K."/>
            <person name="Yu W."/>
            <person name="Cao X."/>
            <person name="Shen P."/>
            <person name="Lu H."/>
            <person name="Luo Q."/>
            <person name="Rossen J.W.A."/>
            <person name="Xiao Y."/>
        </authorList>
    </citation>
    <scope>NUCLEOTIDE SEQUENCE [LARGE SCALE GENOMIC DNA]</scope>
    <source>
        <strain evidence="8">ECC1097</strain>
    </source>
</reference>
<protein>
    <submittedName>
        <fullName evidence="8">MarR family transcriptional regulator</fullName>
    </submittedName>
</protein>
<dbReference type="AlphaFoldDB" id="A0A0P8L9S5"/>
<dbReference type="InterPro" id="IPR000835">
    <property type="entry name" value="HTH_MarR-typ"/>
</dbReference>
<dbReference type="GO" id="GO:0003700">
    <property type="term" value="F:DNA-binding transcription factor activity"/>
    <property type="evidence" value="ECO:0007669"/>
    <property type="project" value="InterPro"/>
</dbReference>
<evidence type="ECO:0000259" key="6">
    <source>
        <dbReference type="PROSITE" id="PS50995"/>
    </source>
</evidence>
<dbReference type="SMART" id="SM00347">
    <property type="entry name" value="HTH_MARR"/>
    <property type="match status" value="1"/>
</dbReference>
<keyword evidence="3" id="KW-0805">Transcription regulation</keyword>
<dbReference type="FunFam" id="1.10.10.10:FF:000163">
    <property type="entry name" value="MarR family transcriptional regulator"/>
    <property type="match status" value="1"/>
</dbReference>
<reference evidence="9 12" key="2">
    <citation type="submission" date="2018-06" db="EMBL/GenBank/DDBJ databases">
        <title>ACT-28, a chromosomally-encoded AmpC with carbapenemase activity from Enterobacter kobei.</title>
        <authorList>
            <person name="Jousset A.B."/>
            <person name="Oueslati S."/>
            <person name="Bernabeu S."/>
            <person name="Takissian J."/>
            <person name="Creton E."/>
            <person name="Vogel A."/>
            <person name="Cotellon G."/>
            <person name="Bonnin R.A."/>
            <person name="Dortet L."/>
            <person name="Naas T."/>
        </authorList>
    </citation>
    <scope>NUCLEOTIDE SEQUENCE [LARGE SCALE GENOMIC DNA]</scope>
    <source>
        <strain evidence="9 12">149H6</strain>
    </source>
</reference>
<keyword evidence="4" id="KW-0238">DNA-binding</keyword>
<dbReference type="InterPro" id="IPR036388">
    <property type="entry name" value="WH-like_DNA-bd_sf"/>
</dbReference>
<evidence type="ECO:0000256" key="4">
    <source>
        <dbReference type="ARBA" id="ARBA00023125"/>
    </source>
</evidence>
<dbReference type="SUPFAM" id="SSF46785">
    <property type="entry name" value="Winged helix' DNA-binding domain"/>
    <property type="match status" value="1"/>
</dbReference>
<dbReference type="InterPro" id="IPR036390">
    <property type="entry name" value="WH_DNA-bd_sf"/>
</dbReference>
<dbReference type="Proteomes" id="UP001228563">
    <property type="component" value="Chromosome"/>
</dbReference>
<dbReference type="OrthoDB" id="9806864at2"/>
<dbReference type="KEGG" id="ekb:BFV64_12525"/>
<dbReference type="EMBL" id="NEEU01000004">
    <property type="protein sequence ID" value="PJD74801.1"/>
    <property type="molecule type" value="Genomic_DNA"/>
</dbReference>
<dbReference type="EMBL" id="JACSEP010000010">
    <property type="protein sequence ID" value="MBC6323115.1"/>
    <property type="molecule type" value="Genomic_DNA"/>
</dbReference>
<dbReference type="InterPro" id="IPR039422">
    <property type="entry name" value="MarR/SlyA-like"/>
</dbReference>
<keyword evidence="5" id="KW-0804">Transcription</keyword>
<dbReference type="Pfam" id="PF22381">
    <property type="entry name" value="Staph_reg_Sar_Rot"/>
    <property type="match status" value="1"/>
</dbReference>
<evidence type="ECO:0000256" key="1">
    <source>
        <dbReference type="ARBA" id="ARBA00004496"/>
    </source>
</evidence>
<evidence type="ECO:0000313" key="7">
    <source>
        <dbReference type="EMBL" id="MBC6323115.1"/>
    </source>
</evidence>
<evidence type="ECO:0000256" key="3">
    <source>
        <dbReference type="ARBA" id="ARBA00023015"/>
    </source>
</evidence>
<accession>A0A0F0Y7Y9</accession>
<dbReference type="GeneID" id="93155556"/>
<reference evidence="7" key="3">
    <citation type="submission" date="2020-08" db="EMBL/GenBank/DDBJ databases">
        <title>Distribution of Beta-Lactamase Producing Gram-Negative Bacterial Isolates in Isabela River of Santo Domingo, Dominican Republic.</title>
        <authorList>
            <person name="Calderon V."/>
            <person name="Del Rosario C."/>
            <person name="Duarte A."/>
            <person name="Bonnelly R."/>
            <person name="Barauna R."/>
            <person name="Ramos R.T."/>
            <person name="Perdomo O.P."/>
            <person name="Rodriguez De Francisco L.E."/>
            <person name="Franco De Los Santos E.F."/>
        </authorList>
    </citation>
    <scope>NUCLEOTIDE SEQUENCE</scope>
    <source>
        <strain evidence="7">INTEC_BI4_1.1</strain>
    </source>
</reference>
<proteinExistence type="predicted"/>
<name>A0A0P8L9S5_9ENTR</name>
<dbReference type="PROSITE" id="PS50995">
    <property type="entry name" value="HTH_MARR_2"/>
    <property type="match status" value="1"/>
</dbReference>
<organism evidence="8">
    <name type="scientific">Enterobacter kobei</name>
    <dbReference type="NCBI Taxonomy" id="208224"/>
    <lineage>
        <taxon>Bacteria</taxon>
        <taxon>Pseudomonadati</taxon>
        <taxon>Pseudomonadota</taxon>
        <taxon>Gammaproteobacteria</taxon>
        <taxon>Enterobacterales</taxon>
        <taxon>Enterobacteriaceae</taxon>
        <taxon>Enterobacter</taxon>
        <taxon>Enterobacter cloacae complex</taxon>
    </lineage>
</organism>
<dbReference type="GO" id="GO:0005737">
    <property type="term" value="C:cytoplasm"/>
    <property type="evidence" value="ECO:0007669"/>
    <property type="project" value="UniProtKB-SubCell"/>
</dbReference>